<dbReference type="Pfam" id="PF00097">
    <property type="entry name" value="zf-C3HC4"/>
    <property type="match status" value="1"/>
</dbReference>
<keyword evidence="9" id="KW-0812">Transmembrane</keyword>
<dbReference type="InterPro" id="IPR013083">
    <property type="entry name" value="Znf_RING/FYVE/PHD"/>
</dbReference>
<keyword evidence="12" id="KW-0833">Ubl conjugation pathway</keyword>
<feature type="region of interest" description="Disordered" evidence="20">
    <location>
        <begin position="171"/>
        <end position="192"/>
    </location>
</feature>
<comment type="caution">
    <text evidence="22">The sequence shown here is derived from an EMBL/GenBank/DDBJ whole genome shotgun (WGS) entry which is preliminary data.</text>
</comment>
<dbReference type="GO" id="GO:0005778">
    <property type="term" value="C:peroxisomal membrane"/>
    <property type="evidence" value="ECO:0007669"/>
    <property type="project" value="UniProtKB-SubCell"/>
</dbReference>
<evidence type="ECO:0000256" key="6">
    <source>
        <dbReference type="ARBA" id="ARBA00022448"/>
    </source>
</evidence>
<feature type="domain" description="RING-type" evidence="21">
    <location>
        <begin position="383"/>
        <end position="421"/>
    </location>
</feature>
<keyword evidence="24" id="KW-1185">Reference proteome</keyword>
<proteinExistence type="inferred from homology"/>
<evidence type="ECO:0000256" key="8">
    <source>
        <dbReference type="ARBA" id="ARBA00022679"/>
    </source>
</evidence>
<evidence type="ECO:0000256" key="10">
    <source>
        <dbReference type="ARBA" id="ARBA00022723"/>
    </source>
</evidence>
<dbReference type="EMBL" id="VSWC01000040">
    <property type="protein sequence ID" value="KAA1105899.1"/>
    <property type="molecule type" value="Genomic_DNA"/>
</dbReference>
<evidence type="ECO:0000256" key="11">
    <source>
        <dbReference type="ARBA" id="ARBA00022771"/>
    </source>
</evidence>
<dbReference type="EC" id="2.3.2.27" evidence="5"/>
<evidence type="ECO:0000256" key="2">
    <source>
        <dbReference type="ARBA" id="ARBA00004585"/>
    </source>
</evidence>
<evidence type="ECO:0000256" key="13">
    <source>
        <dbReference type="ARBA" id="ARBA00022833"/>
    </source>
</evidence>
<comment type="subcellular location">
    <subcellularLocation>
        <location evidence="2">Peroxisome membrane</location>
        <topology evidence="2">Multi-pass membrane protein</topology>
    </subcellularLocation>
</comment>
<evidence type="ECO:0000256" key="4">
    <source>
        <dbReference type="ARBA" id="ARBA00008704"/>
    </source>
</evidence>
<dbReference type="SMART" id="SM00184">
    <property type="entry name" value="RING"/>
    <property type="match status" value="1"/>
</dbReference>
<keyword evidence="7" id="KW-0962">Peroxisome biogenesis</keyword>
<dbReference type="AlphaFoldDB" id="A0A5B0PYQ4"/>
<feature type="region of interest" description="Disordered" evidence="20">
    <location>
        <begin position="1"/>
        <end position="36"/>
    </location>
</feature>
<keyword evidence="11 19" id="KW-0863">Zinc-finger</keyword>
<evidence type="ECO:0000256" key="17">
    <source>
        <dbReference type="ARBA" id="ARBA00023140"/>
    </source>
</evidence>
<keyword evidence="16" id="KW-0472">Membrane</keyword>
<dbReference type="InterPro" id="IPR001841">
    <property type="entry name" value="Znf_RING"/>
</dbReference>
<evidence type="ECO:0000256" key="9">
    <source>
        <dbReference type="ARBA" id="ARBA00022692"/>
    </source>
</evidence>
<dbReference type="Proteomes" id="UP000325313">
    <property type="component" value="Unassembled WGS sequence"/>
</dbReference>
<dbReference type="CDD" id="cd16527">
    <property type="entry name" value="RING-HC_PEX10"/>
    <property type="match status" value="1"/>
</dbReference>
<dbReference type="PANTHER" id="PTHR23350:SF0">
    <property type="entry name" value="PEROXISOME BIOGENESIS FACTOR 10"/>
    <property type="match status" value="1"/>
</dbReference>
<dbReference type="PANTHER" id="PTHR23350">
    <property type="entry name" value="PEROXISOME ASSEMBLY PROTEIN 10"/>
    <property type="match status" value="1"/>
</dbReference>
<dbReference type="GO" id="GO:0008270">
    <property type="term" value="F:zinc ion binding"/>
    <property type="evidence" value="ECO:0007669"/>
    <property type="project" value="UniProtKB-KW"/>
</dbReference>
<comment type="catalytic activity">
    <reaction evidence="1">
        <text>S-ubiquitinyl-[E2 ubiquitin-conjugating enzyme]-L-cysteine + [acceptor protein]-L-lysine = [E2 ubiquitin-conjugating enzyme]-L-cysteine + N(6)-ubiquitinyl-[acceptor protein]-L-lysine.</text>
        <dbReference type="EC" id="2.3.2.27"/>
    </reaction>
</comment>
<keyword evidence="8" id="KW-0808">Transferase</keyword>
<evidence type="ECO:0000313" key="24">
    <source>
        <dbReference type="Proteomes" id="UP000324748"/>
    </source>
</evidence>
<evidence type="ECO:0000256" key="1">
    <source>
        <dbReference type="ARBA" id="ARBA00000900"/>
    </source>
</evidence>
<dbReference type="EMBL" id="VDEP01000240">
    <property type="protein sequence ID" value="KAA1121026.1"/>
    <property type="molecule type" value="Genomic_DNA"/>
</dbReference>
<comment type="pathway">
    <text evidence="3">Protein modification; protein ubiquitination.</text>
</comment>
<evidence type="ECO:0000256" key="20">
    <source>
        <dbReference type="SAM" id="MobiDB-lite"/>
    </source>
</evidence>
<dbReference type="PROSITE" id="PS00518">
    <property type="entry name" value="ZF_RING_1"/>
    <property type="match status" value="1"/>
</dbReference>
<gene>
    <name evidence="22" type="primary">PEX10_1</name>
    <name evidence="23" type="synonym">PEX10_2</name>
    <name evidence="22" type="ORF">PGT21_023576</name>
    <name evidence="23" type="ORF">PGTUg99_027743</name>
</gene>
<dbReference type="SUPFAM" id="SSF57850">
    <property type="entry name" value="RING/U-box"/>
    <property type="match status" value="1"/>
</dbReference>
<keyword evidence="13" id="KW-0862">Zinc</keyword>
<dbReference type="InterPro" id="IPR017907">
    <property type="entry name" value="Znf_RING_CS"/>
</dbReference>
<sequence length="435" mass="49677">MTNQEPPPPPSSSSLEPAQSSSSSTHQSTGAPNVPLSAEENSKLLRIWSKNLRFPSAAQPEIIRADQKDAYFINALFDQIEPLLRAAKGSRWVNNNVTRLQDASKLIYLSLTTLPGSQTLGEEYCDIIQFDAFNNTLPALYRRAILIIIEVFSPRLLSKLYERLRQHITRMNDRDSTNNEDHPSSEASHQQHESRLGSLKRKICAWLAYLPNTLDRSTLDSCNALHLSIFYLTGRYFTWSKRFSGITYISDRLRPLRADGLGRESPPSYEILGVLMVIQLVVKVVGTHRQARRRREQLRLASEPVAILDKKESDPKQSNRVLTVDGRLIDEMILEPEDEEEEEEGLDEESDEKDKLDHQKLVDECPEGVLIDDLSDQVTTRRCTLCLGPRKDQTSLECGHLFCWRCLVSWIREKPECPLCRHSVHLAELLPLYNF</sequence>
<keyword evidence="17" id="KW-0576">Peroxisome</keyword>
<evidence type="ECO:0000256" key="16">
    <source>
        <dbReference type="ARBA" id="ARBA00023136"/>
    </source>
</evidence>
<dbReference type="InterPro" id="IPR025654">
    <property type="entry name" value="PEX2/10"/>
</dbReference>
<dbReference type="PROSITE" id="PS50089">
    <property type="entry name" value="ZF_RING_2"/>
    <property type="match status" value="1"/>
</dbReference>
<dbReference type="InterPro" id="IPR006845">
    <property type="entry name" value="Pex_N"/>
</dbReference>
<name>A0A5B0PYQ4_PUCGR</name>
<evidence type="ECO:0000256" key="12">
    <source>
        <dbReference type="ARBA" id="ARBA00022786"/>
    </source>
</evidence>
<feature type="compositionally biased region" description="Low complexity" evidence="20">
    <location>
        <begin position="12"/>
        <end position="29"/>
    </location>
</feature>
<protein>
    <recommendedName>
        <fullName evidence="5">RING-type E3 ubiquitin transferase</fullName>
        <ecNumber evidence="5">2.3.2.27</ecNumber>
    </recommendedName>
    <alternativeName>
        <fullName evidence="18">Peroxin-10</fullName>
    </alternativeName>
</protein>
<dbReference type="Pfam" id="PF04757">
    <property type="entry name" value="Pex2_Pex12"/>
    <property type="match status" value="1"/>
</dbReference>
<organism evidence="22 24">
    <name type="scientific">Puccinia graminis f. sp. tritici</name>
    <dbReference type="NCBI Taxonomy" id="56615"/>
    <lineage>
        <taxon>Eukaryota</taxon>
        <taxon>Fungi</taxon>
        <taxon>Dikarya</taxon>
        <taxon>Basidiomycota</taxon>
        <taxon>Pucciniomycotina</taxon>
        <taxon>Pucciniomycetes</taxon>
        <taxon>Pucciniales</taxon>
        <taxon>Pucciniaceae</taxon>
        <taxon>Puccinia</taxon>
    </lineage>
</organism>
<keyword evidence="10" id="KW-0479">Metal-binding</keyword>
<dbReference type="GO" id="GO:0016562">
    <property type="term" value="P:protein import into peroxisome matrix, receptor recycling"/>
    <property type="evidence" value="ECO:0007669"/>
    <property type="project" value="UniProtKB-ARBA"/>
</dbReference>
<evidence type="ECO:0000256" key="19">
    <source>
        <dbReference type="PROSITE-ProRule" id="PRU00175"/>
    </source>
</evidence>
<reference evidence="24 25" key="1">
    <citation type="submission" date="2019-05" db="EMBL/GenBank/DDBJ databases">
        <title>Emergence of the Ug99 lineage of the wheat stem rust pathogen through somatic hybridization.</title>
        <authorList>
            <person name="Li F."/>
            <person name="Upadhyaya N.M."/>
            <person name="Sperschneider J."/>
            <person name="Matny O."/>
            <person name="Nguyen-Phuc H."/>
            <person name="Mago R."/>
            <person name="Raley C."/>
            <person name="Miller M.E."/>
            <person name="Silverstein K.A.T."/>
            <person name="Henningsen E."/>
            <person name="Hirsch C.D."/>
            <person name="Visser B."/>
            <person name="Pretorius Z.A."/>
            <person name="Steffenson B.J."/>
            <person name="Schwessinger B."/>
            <person name="Dodds P.N."/>
            <person name="Figueroa M."/>
        </authorList>
    </citation>
    <scope>NUCLEOTIDE SEQUENCE [LARGE SCALE GENOMIC DNA]</scope>
    <source>
        <strain evidence="22">21-0</strain>
        <strain evidence="23 25">Ug99</strain>
    </source>
</reference>
<feature type="region of interest" description="Disordered" evidence="20">
    <location>
        <begin position="333"/>
        <end position="358"/>
    </location>
</feature>
<evidence type="ECO:0000256" key="15">
    <source>
        <dbReference type="ARBA" id="ARBA00022989"/>
    </source>
</evidence>
<comment type="similarity">
    <text evidence="4">Belongs to the pex2/pex10/pex12 family.</text>
</comment>
<keyword evidence="14" id="KW-0653">Protein transport</keyword>
<evidence type="ECO:0000256" key="14">
    <source>
        <dbReference type="ARBA" id="ARBA00022927"/>
    </source>
</evidence>
<feature type="compositionally biased region" description="Acidic residues" evidence="20">
    <location>
        <begin position="333"/>
        <end position="351"/>
    </location>
</feature>
<evidence type="ECO:0000259" key="21">
    <source>
        <dbReference type="PROSITE" id="PS50089"/>
    </source>
</evidence>
<evidence type="ECO:0000313" key="22">
    <source>
        <dbReference type="EMBL" id="KAA1105899.1"/>
    </source>
</evidence>
<accession>A0A5B0PYQ4</accession>
<evidence type="ECO:0000256" key="18">
    <source>
        <dbReference type="ARBA" id="ARBA00041230"/>
    </source>
</evidence>
<evidence type="ECO:0000313" key="25">
    <source>
        <dbReference type="Proteomes" id="UP000325313"/>
    </source>
</evidence>
<dbReference type="GO" id="GO:0016567">
    <property type="term" value="P:protein ubiquitination"/>
    <property type="evidence" value="ECO:0007669"/>
    <property type="project" value="UniProtKB-ARBA"/>
</dbReference>
<dbReference type="FunFam" id="3.30.40.10:FF:001407">
    <property type="entry name" value="Uncharacterized protein"/>
    <property type="match status" value="1"/>
</dbReference>
<dbReference type="GO" id="GO:0061630">
    <property type="term" value="F:ubiquitin protein ligase activity"/>
    <property type="evidence" value="ECO:0007669"/>
    <property type="project" value="UniProtKB-EC"/>
</dbReference>
<keyword evidence="15" id="KW-1133">Transmembrane helix</keyword>
<evidence type="ECO:0000256" key="7">
    <source>
        <dbReference type="ARBA" id="ARBA00022593"/>
    </source>
</evidence>
<dbReference type="OrthoDB" id="2504210at2759"/>
<dbReference type="InterPro" id="IPR018957">
    <property type="entry name" value="Znf_C3HC4_RING-type"/>
</dbReference>
<evidence type="ECO:0000256" key="5">
    <source>
        <dbReference type="ARBA" id="ARBA00012483"/>
    </source>
</evidence>
<dbReference type="Proteomes" id="UP000324748">
    <property type="component" value="Unassembled WGS sequence"/>
</dbReference>
<keyword evidence="6" id="KW-0813">Transport</keyword>
<evidence type="ECO:0000313" key="23">
    <source>
        <dbReference type="EMBL" id="KAA1121026.1"/>
    </source>
</evidence>
<dbReference type="Gene3D" id="3.30.40.10">
    <property type="entry name" value="Zinc/RING finger domain, C3HC4 (zinc finger)"/>
    <property type="match status" value="1"/>
</dbReference>
<feature type="compositionally biased region" description="Pro residues" evidence="20">
    <location>
        <begin position="1"/>
        <end position="11"/>
    </location>
</feature>
<evidence type="ECO:0000256" key="3">
    <source>
        <dbReference type="ARBA" id="ARBA00004906"/>
    </source>
</evidence>